<reference evidence="10 11" key="1">
    <citation type="submission" date="2021-03" db="EMBL/GenBank/DDBJ databases">
        <title>Genomic Encyclopedia of Type Strains, Phase IV (KMG-IV): sequencing the most valuable type-strain genomes for metagenomic binning, comparative biology and taxonomic classification.</title>
        <authorList>
            <person name="Goeker M."/>
        </authorList>
    </citation>
    <scope>NUCLEOTIDE SEQUENCE [LARGE SCALE GENOMIC DNA]</scope>
    <source>
        <strain evidence="10 11">DSM 24738</strain>
    </source>
</reference>
<keyword evidence="5" id="KW-0804">Transcription</keyword>
<dbReference type="SMART" id="SM00862">
    <property type="entry name" value="Trans_reg_C"/>
    <property type="match status" value="1"/>
</dbReference>
<feature type="domain" description="OmpR/PhoB-type" evidence="9">
    <location>
        <begin position="129"/>
        <end position="228"/>
    </location>
</feature>
<evidence type="ECO:0000256" key="1">
    <source>
        <dbReference type="ARBA" id="ARBA00022553"/>
    </source>
</evidence>
<dbReference type="InterPro" id="IPR039420">
    <property type="entry name" value="WalR-like"/>
</dbReference>
<keyword evidence="11" id="KW-1185">Reference proteome</keyword>
<sequence>MNDGTIMVVEDDQEIANVIAVYLEKDGYQPIVYGSAEEAVLHTGGSDLIILDIELPGIDGIEACRKMRKMTDVPIIFLSCRGSESDTILGLDAGADDYITKPFSPRSLMARVRANLRRYRVMKSSSDVNKVLNYPGLRIDSKQQNVSVEGEIINLSTTEFKLLMTLADNPDKIFSLDELFSTVWNSPSWGDSKTVVVHLSNLRKKLVTKSMGQKYIKTIRGKGYRFDPQLQREKV</sequence>
<dbReference type="PANTHER" id="PTHR48111:SF40">
    <property type="entry name" value="PHOSPHATE REGULON TRANSCRIPTIONAL REGULATORY PROTEIN PHOB"/>
    <property type="match status" value="1"/>
</dbReference>
<evidence type="ECO:0000259" key="8">
    <source>
        <dbReference type="PROSITE" id="PS50110"/>
    </source>
</evidence>
<keyword evidence="2" id="KW-0902">Two-component regulatory system</keyword>
<dbReference type="Gene3D" id="6.10.250.690">
    <property type="match status" value="1"/>
</dbReference>
<keyword evidence="1 6" id="KW-0597">Phosphoprotein</keyword>
<dbReference type="CDD" id="cd00383">
    <property type="entry name" value="trans_reg_C"/>
    <property type="match status" value="1"/>
</dbReference>
<evidence type="ECO:0000256" key="7">
    <source>
        <dbReference type="PROSITE-ProRule" id="PRU01091"/>
    </source>
</evidence>
<dbReference type="Proteomes" id="UP001519343">
    <property type="component" value="Unassembled WGS sequence"/>
</dbReference>
<dbReference type="RefSeq" id="WP_209812116.1">
    <property type="nucleotide sequence ID" value="NZ_JAGGKT010000016.1"/>
</dbReference>
<gene>
    <name evidence="10" type="ORF">J2Z37_004132</name>
</gene>
<proteinExistence type="predicted"/>
<accession>A0ABS4GV15</accession>
<protein>
    <submittedName>
        <fullName evidence="10">DNA-binding response OmpR family regulator</fullName>
    </submittedName>
</protein>
<dbReference type="SUPFAM" id="SSF46894">
    <property type="entry name" value="C-terminal effector domain of the bipartite response regulators"/>
    <property type="match status" value="1"/>
</dbReference>
<dbReference type="InterPro" id="IPR016032">
    <property type="entry name" value="Sig_transdc_resp-reg_C-effctor"/>
</dbReference>
<dbReference type="GO" id="GO:0003677">
    <property type="term" value="F:DNA binding"/>
    <property type="evidence" value="ECO:0007669"/>
    <property type="project" value="UniProtKB-KW"/>
</dbReference>
<dbReference type="PROSITE" id="PS50110">
    <property type="entry name" value="RESPONSE_REGULATORY"/>
    <property type="match status" value="1"/>
</dbReference>
<comment type="caution">
    <text evidence="10">The sequence shown here is derived from an EMBL/GenBank/DDBJ whole genome shotgun (WGS) entry which is preliminary data.</text>
</comment>
<evidence type="ECO:0000256" key="2">
    <source>
        <dbReference type="ARBA" id="ARBA00023012"/>
    </source>
</evidence>
<keyword evidence="3" id="KW-0805">Transcription regulation</keyword>
<organism evidence="10 11">
    <name type="scientific">Ammoniphilus resinae</name>
    <dbReference type="NCBI Taxonomy" id="861532"/>
    <lineage>
        <taxon>Bacteria</taxon>
        <taxon>Bacillati</taxon>
        <taxon>Bacillota</taxon>
        <taxon>Bacilli</taxon>
        <taxon>Bacillales</taxon>
        <taxon>Paenibacillaceae</taxon>
        <taxon>Aneurinibacillus group</taxon>
        <taxon>Ammoniphilus</taxon>
    </lineage>
</organism>
<evidence type="ECO:0000256" key="6">
    <source>
        <dbReference type="PROSITE-ProRule" id="PRU00169"/>
    </source>
</evidence>
<dbReference type="Gene3D" id="1.10.10.10">
    <property type="entry name" value="Winged helix-like DNA-binding domain superfamily/Winged helix DNA-binding domain"/>
    <property type="match status" value="1"/>
</dbReference>
<evidence type="ECO:0000313" key="11">
    <source>
        <dbReference type="Proteomes" id="UP001519343"/>
    </source>
</evidence>
<keyword evidence="4 7" id="KW-0238">DNA-binding</keyword>
<dbReference type="Gene3D" id="3.40.50.2300">
    <property type="match status" value="1"/>
</dbReference>
<dbReference type="PANTHER" id="PTHR48111">
    <property type="entry name" value="REGULATOR OF RPOS"/>
    <property type="match status" value="1"/>
</dbReference>
<evidence type="ECO:0000256" key="3">
    <source>
        <dbReference type="ARBA" id="ARBA00023015"/>
    </source>
</evidence>
<evidence type="ECO:0000256" key="4">
    <source>
        <dbReference type="ARBA" id="ARBA00023125"/>
    </source>
</evidence>
<dbReference type="PROSITE" id="PS51755">
    <property type="entry name" value="OMPR_PHOB"/>
    <property type="match status" value="1"/>
</dbReference>
<feature type="domain" description="Response regulatory" evidence="8">
    <location>
        <begin position="5"/>
        <end position="116"/>
    </location>
</feature>
<dbReference type="InterPro" id="IPR001789">
    <property type="entry name" value="Sig_transdc_resp-reg_receiver"/>
</dbReference>
<evidence type="ECO:0000256" key="5">
    <source>
        <dbReference type="ARBA" id="ARBA00023163"/>
    </source>
</evidence>
<dbReference type="Pfam" id="PF00486">
    <property type="entry name" value="Trans_reg_C"/>
    <property type="match status" value="1"/>
</dbReference>
<name>A0ABS4GV15_9BACL</name>
<dbReference type="InterPro" id="IPR036388">
    <property type="entry name" value="WH-like_DNA-bd_sf"/>
</dbReference>
<evidence type="ECO:0000259" key="9">
    <source>
        <dbReference type="PROSITE" id="PS51755"/>
    </source>
</evidence>
<feature type="modified residue" description="4-aspartylphosphate" evidence="6">
    <location>
        <position position="52"/>
    </location>
</feature>
<dbReference type="EMBL" id="JAGGKT010000016">
    <property type="protein sequence ID" value="MBP1934115.1"/>
    <property type="molecule type" value="Genomic_DNA"/>
</dbReference>
<evidence type="ECO:0000313" key="10">
    <source>
        <dbReference type="EMBL" id="MBP1934115.1"/>
    </source>
</evidence>
<feature type="DNA-binding region" description="OmpR/PhoB-type" evidence="7">
    <location>
        <begin position="129"/>
        <end position="228"/>
    </location>
</feature>
<dbReference type="SUPFAM" id="SSF52172">
    <property type="entry name" value="CheY-like"/>
    <property type="match status" value="1"/>
</dbReference>
<dbReference type="SMART" id="SM00448">
    <property type="entry name" value="REC"/>
    <property type="match status" value="1"/>
</dbReference>
<dbReference type="InterPro" id="IPR001867">
    <property type="entry name" value="OmpR/PhoB-type_DNA-bd"/>
</dbReference>
<dbReference type="Pfam" id="PF00072">
    <property type="entry name" value="Response_reg"/>
    <property type="match status" value="1"/>
</dbReference>
<dbReference type="InterPro" id="IPR011006">
    <property type="entry name" value="CheY-like_superfamily"/>
</dbReference>